<dbReference type="GO" id="GO:0005886">
    <property type="term" value="C:plasma membrane"/>
    <property type="evidence" value="ECO:0007669"/>
    <property type="project" value="UniProtKB-SubCell"/>
</dbReference>
<evidence type="ECO:0000256" key="1">
    <source>
        <dbReference type="ARBA" id="ARBA00004609"/>
    </source>
</evidence>
<feature type="transmembrane region" description="Helical" evidence="9">
    <location>
        <begin position="171"/>
        <end position="193"/>
    </location>
</feature>
<evidence type="ECO:0000256" key="4">
    <source>
        <dbReference type="ARBA" id="ARBA00023136"/>
    </source>
</evidence>
<keyword evidence="3 10" id="KW-0732">Signal</keyword>
<dbReference type="InterPro" id="IPR039391">
    <property type="entry name" value="Phytocyanin-like"/>
</dbReference>
<evidence type="ECO:0000256" key="2">
    <source>
        <dbReference type="ARBA" id="ARBA00022622"/>
    </source>
</evidence>
<feature type="chain" id="PRO_5043529870" description="Phytocyanin domain-containing protein" evidence="10">
    <location>
        <begin position="28"/>
        <end position="194"/>
    </location>
</feature>
<evidence type="ECO:0000313" key="12">
    <source>
        <dbReference type="EMBL" id="KAJ8764833.1"/>
    </source>
</evidence>
<dbReference type="FunFam" id="2.60.40.420:FF:000010">
    <property type="entry name" value="Early nodulin-like protein 1"/>
    <property type="match status" value="1"/>
</dbReference>
<evidence type="ECO:0000313" key="13">
    <source>
        <dbReference type="Proteomes" id="UP001159364"/>
    </source>
</evidence>
<keyword evidence="9" id="KW-1133">Transmembrane helix</keyword>
<dbReference type="PANTHER" id="PTHR33021">
    <property type="entry name" value="BLUE COPPER PROTEIN"/>
    <property type="match status" value="1"/>
</dbReference>
<keyword evidence="13" id="KW-1185">Reference proteome</keyword>
<proteinExistence type="inferred from homology"/>
<evidence type="ECO:0000256" key="5">
    <source>
        <dbReference type="ARBA" id="ARBA00023157"/>
    </source>
</evidence>
<evidence type="ECO:0000256" key="3">
    <source>
        <dbReference type="ARBA" id="ARBA00022729"/>
    </source>
</evidence>
<keyword evidence="9" id="KW-0812">Transmembrane</keyword>
<gene>
    <name evidence="12" type="ORF">K2173_010298</name>
</gene>
<name>A0AAV8TDR6_9ROSI</name>
<dbReference type="InterPro" id="IPR003245">
    <property type="entry name" value="Phytocyanin_dom"/>
</dbReference>
<dbReference type="EMBL" id="JAIWQS010000005">
    <property type="protein sequence ID" value="KAJ8764833.1"/>
    <property type="molecule type" value="Genomic_DNA"/>
</dbReference>
<dbReference type="GO" id="GO:0098552">
    <property type="term" value="C:side of membrane"/>
    <property type="evidence" value="ECO:0007669"/>
    <property type="project" value="UniProtKB-KW"/>
</dbReference>
<feature type="domain" description="Phytocyanin" evidence="11">
    <location>
        <begin position="28"/>
        <end position="132"/>
    </location>
</feature>
<evidence type="ECO:0000256" key="8">
    <source>
        <dbReference type="ARBA" id="ARBA00035011"/>
    </source>
</evidence>
<dbReference type="AlphaFoldDB" id="A0AAV8TDR6"/>
<comment type="subcellular location">
    <subcellularLocation>
        <location evidence="1">Cell membrane</location>
        <topology evidence="1">Lipid-anchor</topology>
        <topology evidence="1">GPI-anchor</topology>
    </subcellularLocation>
</comment>
<evidence type="ECO:0000256" key="7">
    <source>
        <dbReference type="ARBA" id="ARBA00023288"/>
    </source>
</evidence>
<protein>
    <recommendedName>
        <fullName evidence="11">Phytocyanin domain-containing protein</fullName>
    </recommendedName>
</protein>
<dbReference type="SUPFAM" id="SSF49503">
    <property type="entry name" value="Cupredoxins"/>
    <property type="match status" value="1"/>
</dbReference>
<keyword evidence="5" id="KW-1015">Disulfide bond</keyword>
<dbReference type="Proteomes" id="UP001159364">
    <property type="component" value="Linkage Group LG05"/>
</dbReference>
<evidence type="ECO:0000256" key="9">
    <source>
        <dbReference type="SAM" id="Phobius"/>
    </source>
</evidence>
<evidence type="ECO:0000259" key="11">
    <source>
        <dbReference type="PROSITE" id="PS51485"/>
    </source>
</evidence>
<sequence>MANLGSPRMLVLYVFQLLWLMQIKVSCYQYKVGDLNAWGIPTSGNPQIYTYWSKYHTLKIGDSILFLYPPSQDSVIQITEQSYNTCNLKDPILYMNNGNSLFNITTNGDFYFTSGVPGHCEKKQKVQISVGNGNGSSAYSPSYGPSELPDTAPSYPTVFGSIPLPPSSSPVIIFSVILSAVIGTAVSGFISGIM</sequence>
<accession>A0AAV8TDR6</accession>
<comment type="similarity">
    <text evidence="8">Belongs to the early nodulin-like (ENODL) family.</text>
</comment>
<keyword evidence="4 9" id="KW-0472">Membrane</keyword>
<dbReference type="PANTHER" id="PTHR33021:SF44">
    <property type="entry name" value="EARLY NODULIN-LIKE PROTEIN 8"/>
    <property type="match status" value="1"/>
</dbReference>
<keyword evidence="6" id="KW-0325">Glycoprotein</keyword>
<dbReference type="Pfam" id="PF02298">
    <property type="entry name" value="Cu_bind_like"/>
    <property type="match status" value="1"/>
</dbReference>
<feature type="signal peptide" evidence="10">
    <location>
        <begin position="1"/>
        <end position="27"/>
    </location>
</feature>
<evidence type="ECO:0000256" key="6">
    <source>
        <dbReference type="ARBA" id="ARBA00023180"/>
    </source>
</evidence>
<organism evidence="12 13">
    <name type="scientific">Erythroxylum novogranatense</name>
    <dbReference type="NCBI Taxonomy" id="1862640"/>
    <lineage>
        <taxon>Eukaryota</taxon>
        <taxon>Viridiplantae</taxon>
        <taxon>Streptophyta</taxon>
        <taxon>Embryophyta</taxon>
        <taxon>Tracheophyta</taxon>
        <taxon>Spermatophyta</taxon>
        <taxon>Magnoliopsida</taxon>
        <taxon>eudicotyledons</taxon>
        <taxon>Gunneridae</taxon>
        <taxon>Pentapetalae</taxon>
        <taxon>rosids</taxon>
        <taxon>fabids</taxon>
        <taxon>Malpighiales</taxon>
        <taxon>Erythroxylaceae</taxon>
        <taxon>Erythroxylum</taxon>
    </lineage>
</organism>
<dbReference type="InterPro" id="IPR008972">
    <property type="entry name" value="Cupredoxin"/>
</dbReference>
<comment type="caution">
    <text evidence="12">The sequence shown here is derived from an EMBL/GenBank/DDBJ whole genome shotgun (WGS) entry which is preliminary data.</text>
</comment>
<evidence type="ECO:0000256" key="10">
    <source>
        <dbReference type="SAM" id="SignalP"/>
    </source>
</evidence>
<reference evidence="12 13" key="1">
    <citation type="submission" date="2021-09" db="EMBL/GenBank/DDBJ databases">
        <title>Genomic insights and catalytic innovation underlie evolution of tropane alkaloids biosynthesis.</title>
        <authorList>
            <person name="Wang Y.-J."/>
            <person name="Tian T."/>
            <person name="Huang J.-P."/>
            <person name="Huang S.-X."/>
        </authorList>
    </citation>
    <scope>NUCLEOTIDE SEQUENCE [LARGE SCALE GENOMIC DNA]</scope>
    <source>
        <strain evidence="12">KIB-2018</strain>
        <tissue evidence="12">Leaf</tissue>
    </source>
</reference>
<dbReference type="Gene3D" id="2.60.40.420">
    <property type="entry name" value="Cupredoxins - blue copper proteins"/>
    <property type="match status" value="1"/>
</dbReference>
<dbReference type="PROSITE" id="PS51485">
    <property type="entry name" value="PHYTOCYANIN"/>
    <property type="match status" value="1"/>
</dbReference>
<keyword evidence="2" id="KW-0336">GPI-anchor</keyword>
<dbReference type="GO" id="GO:0009055">
    <property type="term" value="F:electron transfer activity"/>
    <property type="evidence" value="ECO:0007669"/>
    <property type="project" value="InterPro"/>
</dbReference>
<keyword evidence="7" id="KW-0449">Lipoprotein</keyword>